<dbReference type="InterPro" id="IPR001494">
    <property type="entry name" value="Importin-beta_N"/>
</dbReference>
<dbReference type="FunFam" id="1.25.10.10:FF:000028">
    <property type="entry name" value="Transportin-1 isoform 1"/>
    <property type="match status" value="1"/>
</dbReference>
<evidence type="ECO:0000256" key="5">
    <source>
        <dbReference type="ARBA" id="ARBA00022737"/>
    </source>
</evidence>
<comment type="similarity">
    <text evidence="8">Belongs to the importin beta family. Importin beta-2 subfamily.</text>
</comment>
<dbReference type="GO" id="GO:0031981">
    <property type="term" value="C:nuclear lumen"/>
    <property type="evidence" value="ECO:0007669"/>
    <property type="project" value="UniProtKB-ARBA"/>
</dbReference>
<keyword evidence="5" id="KW-0677">Repeat</keyword>
<dbReference type="GO" id="GO:0006606">
    <property type="term" value="P:protein import into nucleus"/>
    <property type="evidence" value="ECO:0007669"/>
    <property type="project" value="InterPro"/>
</dbReference>
<dbReference type="InterPro" id="IPR058584">
    <property type="entry name" value="IMB1_TNPO1-like_TPR"/>
</dbReference>
<keyword evidence="6" id="KW-0653">Protein transport</keyword>
<evidence type="ECO:0000256" key="11">
    <source>
        <dbReference type="ARBA" id="ARBA00080641"/>
    </source>
</evidence>
<feature type="domain" description="Importin N-terminal" evidence="14">
    <location>
        <begin position="174"/>
        <end position="242"/>
    </location>
</feature>
<keyword evidence="4" id="KW-0963">Cytoplasm</keyword>
<dbReference type="EMBL" id="JBBPFD010000004">
    <property type="protein sequence ID" value="KAK7930209.1"/>
    <property type="molecule type" value="Genomic_DNA"/>
</dbReference>
<dbReference type="Pfam" id="PF03810">
    <property type="entry name" value="IBN_N"/>
    <property type="match status" value="1"/>
</dbReference>
<evidence type="ECO:0000256" key="7">
    <source>
        <dbReference type="ARBA" id="ARBA00023242"/>
    </source>
</evidence>
<keyword evidence="3" id="KW-0813">Transport</keyword>
<evidence type="ECO:0000256" key="9">
    <source>
        <dbReference type="ARBA" id="ARBA00067327"/>
    </source>
</evidence>
<evidence type="ECO:0000259" key="14">
    <source>
        <dbReference type="PROSITE" id="PS50166"/>
    </source>
</evidence>
<sequence length="994" mass="111915">MWKAALLTLGLLVALVDRVRCNEGHPSFYGVKLCGREFIRAVIFTCGGSRWRRSVGDSALTGEENFDPWGTNPVPQDPRSQDAAEPDLWKAQSSEDTPAATGFSRSARSPMLEEVLEALRSADRKGRDVVVGLSNACCKAISRMEWQPDEQGLQQVLQLLKDSQSPDTATQRAVQEKLEQLNQFPDFNNYLIFVLTSLKSEDEPTRSLSGLILKNNVKAHYQNFPPNVADFIKRECLNNIGDPSPLIRATIGILITTIASKGELRTWPELLPQLCNLLNSEDYNTCEGSFGALQKICEDSSELLDSDALNRPLNIMIPKFLQFFKHCSPKIRSHAIACVNQFIIGRAQALMDNIDPFIESLFALAGDEDCEVRKNVCRALVMLLEVRIDRLIPHMHSIIQYMLQRTQDPDENVALEACEFWLTLAEQPICKEALTQHLVQLIPILVNGMKYSEIDIILLKGDVEEDETVPDSEQDIKPRFHKSRTVTLQHEGGEGEEGEDFDDDEDDDDDTLSDWNLRKCSAAALDVLANVFREELLLHLLPLLKGLLFHPDWVIKESGILVLGAIAEGCMQGMVPYLPDLIPHLIQCLCDKKALVRSIACWTLSRYAHWVVSQPPDAHLKPLMTELLKRILDGNKRVQEAACSAFATLEEEACTELVPYLSFILDTLEYIQKLMPPLIAKWNELKDEDKDLFPLLECLSSVATALQSGFLPYCEPVYQRCVTLVQKTLAQAMMYSQQPDQYEAPDKDFMIVALDLLSGLAEGLGGHVDTLVARSNIMTLLFQCMQDTMPEVRQSSFALLGDLTKACFPHVKPCIAEFMPILGKNLNPEFISVCNNATWAIGEICMQMGVEMQPYIPVVLNQLVEIINRPTPRKPCWRTLVDWDTCVLRRSPPCCLSSSAHGVPLYETLETMKRKTLLSGDLHDDWCEPGGVVQDFIFFCDAVASWVNPKDDLRDMFYKILHGFKEQVGEENWQQFSEQFPPLLKERLAACYGV</sequence>
<dbReference type="PROSITE" id="PS50166">
    <property type="entry name" value="IMPORTIN_B_NT"/>
    <property type="match status" value="1"/>
</dbReference>
<evidence type="ECO:0000256" key="4">
    <source>
        <dbReference type="ARBA" id="ARBA00022490"/>
    </source>
</evidence>
<evidence type="ECO:0000313" key="16">
    <source>
        <dbReference type="Proteomes" id="UP001460270"/>
    </source>
</evidence>
<evidence type="ECO:0000256" key="10">
    <source>
        <dbReference type="ARBA" id="ARBA00076938"/>
    </source>
</evidence>
<comment type="subcellular location">
    <subcellularLocation>
        <location evidence="2">Cytoplasm</location>
    </subcellularLocation>
    <subcellularLocation>
        <location evidence="1">Nucleus</location>
    </subcellularLocation>
</comment>
<gene>
    <name evidence="15" type="ORF">WMY93_006604</name>
</gene>
<feature type="chain" id="PRO_5043799548" description="Transportin-1" evidence="13">
    <location>
        <begin position="22"/>
        <end position="994"/>
    </location>
</feature>
<feature type="region of interest" description="Disordered" evidence="12">
    <location>
        <begin position="62"/>
        <end position="106"/>
    </location>
</feature>
<keyword evidence="7" id="KW-0539">Nucleus</keyword>
<dbReference type="InterPro" id="IPR040122">
    <property type="entry name" value="Importin_beta"/>
</dbReference>
<evidence type="ECO:0000256" key="6">
    <source>
        <dbReference type="ARBA" id="ARBA00022927"/>
    </source>
</evidence>
<evidence type="ECO:0000256" key="1">
    <source>
        <dbReference type="ARBA" id="ARBA00004123"/>
    </source>
</evidence>
<evidence type="ECO:0000313" key="15">
    <source>
        <dbReference type="EMBL" id="KAK7930209.1"/>
    </source>
</evidence>
<evidence type="ECO:0000256" key="8">
    <source>
        <dbReference type="ARBA" id="ARBA00038423"/>
    </source>
</evidence>
<dbReference type="InterPro" id="IPR011989">
    <property type="entry name" value="ARM-like"/>
</dbReference>
<reference evidence="16" key="1">
    <citation type="submission" date="2024-04" db="EMBL/GenBank/DDBJ databases">
        <title>Salinicola lusitanus LLJ914,a marine bacterium isolated from the Okinawa Trough.</title>
        <authorList>
            <person name="Li J."/>
        </authorList>
    </citation>
    <scope>NUCLEOTIDE SEQUENCE [LARGE SCALE GENOMIC DNA]</scope>
</reference>
<evidence type="ECO:0000256" key="12">
    <source>
        <dbReference type="SAM" id="MobiDB-lite"/>
    </source>
</evidence>
<dbReference type="GO" id="GO:0005737">
    <property type="term" value="C:cytoplasm"/>
    <property type="evidence" value="ECO:0007669"/>
    <property type="project" value="UniProtKB-SubCell"/>
</dbReference>
<organism evidence="15 16">
    <name type="scientific">Mugilogobius chulae</name>
    <name type="common">yellowstripe goby</name>
    <dbReference type="NCBI Taxonomy" id="88201"/>
    <lineage>
        <taxon>Eukaryota</taxon>
        <taxon>Metazoa</taxon>
        <taxon>Chordata</taxon>
        <taxon>Craniata</taxon>
        <taxon>Vertebrata</taxon>
        <taxon>Euteleostomi</taxon>
        <taxon>Actinopterygii</taxon>
        <taxon>Neopterygii</taxon>
        <taxon>Teleostei</taxon>
        <taxon>Neoteleostei</taxon>
        <taxon>Acanthomorphata</taxon>
        <taxon>Gobiaria</taxon>
        <taxon>Gobiiformes</taxon>
        <taxon>Gobioidei</taxon>
        <taxon>Gobiidae</taxon>
        <taxon>Gobionellinae</taxon>
        <taxon>Mugilogobius</taxon>
    </lineage>
</organism>
<dbReference type="GO" id="GO:0031267">
    <property type="term" value="F:small GTPase binding"/>
    <property type="evidence" value="ECO:0007669"/>
    <property type="project" value="InterPro"/>
</dbReference>
<protein>
    <recommendedName>
        <fullName evidence="9">Transportin-1</fullName>
    </recommendedName>
    <alternativeName>
        <fullName evidence="10">Importin beta-2</fullName>
    </alternativeName>
    <alternativeName>
        <fullName evidence="11">Karyopherin beta-2</fullName>
    </alternativeName>
</protein>
<feature type="region of interest" description="Disordered" evidence="12">
    <location>
        <begin position="486"/>
        <end position="509"/>
    </location>
</feature>
<evidence type="ECO:0000256" key="2">
    <source>
        <dbReference type="ARBA" id="ARBA00004496"/>
    </source>
</evidence>
<dbReference type="SUPFAM" id="SSF48371">
    <property type="entry name" value="ARM repeat"/>
    <property type="match status" value="1"/>
</dbReference>
<feature type="compositionally biased region" description="Acidic residues" evidence="12">
    <location>
        <begin position="494"/>
        <end position="509"/>
    </location>
</feature>
<dbReference type="PANTHER" id="PTHR10527">
    <property type="entry name" value="IMPORTIN BETA"/>
    <property type="match status" value="1"/>
</dbReference>
<name>A0AAW0PNT7_9GOBI</name>
<dbReference type="Pfam" id="PF13513">
    <property type="entry name" value="HEAT_EZ"/>
    <property type="match status" value="1"/>
</dbReference>
<dbReference type="SMART" id="SM00913">
    <property type="entry name" value="IBN_N"/>
    <property type="match status" value="1"/>
</dbReference>
<evidence type="ECO:0000256" key="3">
    <source>
        <dbReference type="ARBA" id="ARBA00022448"/>
    </source>
</evidence>
<dbReference type="InterPro" id="IPR036438">
    <property type="entry name" value="Insulin-like_sf"/>
</dbReference>
<dbReference type="AlphaFoldDB" id="A0AAW0PNT7"/>
<dbReference type="Proteomes" id="UP001460270">
    <property type="component" value="Unassembled WGS sequence"/>
</dbReference>
<comment type="caution">
    <text evidence="15">The sequence shown here is derived from an EMBL/GenBank/DDBJ whole genome shotgun (WGS) entry which is preliminary data.</text>
</comment>
<dbReference type="SUPFAM" id="SSF56994">
    <property type="entry name" value="Insulin-like"/>
    <property type="match status" value="1"/>
</dbReference>
<dbReference type="CDD" id="cd04365">
    <property type="entry name" value="IlGF_relaxin_like"/>
    <property type="match status" value="1"/>
</dbReference>
<accession>A0AAW0PNT7</accession>
<feature type="signal peptide" evidence="13">
    <location>
        <begin position="1"/>
        <end position="21"/>
    </location>
</feature>
<dbReference type="Pfam" id="PF25574">
    <property type="entry name" value="TPR_IMB1"/>
    <property type="match status" value="1"/>
</dbReference>
<keyword evidence="16" id="KW-1185">Reference proteome</keyword>
<dbReference type="InterPro" id="IPR016024">
    <property type="entry name" value="ARM-type_fold"/>
</dbReference>
<dbReference type="Gene3D" id="1.25.10.10">
    <property type="entry name" value="Leucine-rich Repeat Variant"/>
    <property type="match status" value="2"/>
</dbReference>
<keyword evidence="13" id="KW-0732">Signal</keyword>
<evidence type="ECO:0000256" key="13">
    <source>
        <dbReference type="SAM" id="SignalP"/>
    </source>
</evidence>
<proteinExistence type="inferred from homology"/>